<keyword evidence="5 9" id="KW-0812">Transmembrane</keyword>
<name>A0A6S7A295_9BURK</name>
<keyword evidence="13" id="KW-1185">Reference proteome</keyword>
<dbReference type="InterPro" id="IPR002541">
    <property type="entry name" value="Cyt_c_assembly"/>
</dbReference>
<feature type="transmembrane region" description="Helical" evidence="9">
    <location>
        <begin position="53"/>
        <end position="73"/>
    </location>
</feature>
<feature type="transmembrane region" description="Helical" evidence="9">
    <location>
        <begin position="189"/>
        <end position="209"/>
    </location>
</feature>
<feature type="compositionally biased region" description="Low complexity" evidence="10">
    <location>
        <begin position="14"/>
        <end position="24"/>
    </location>
</feature>
<dbReference type="GO" id="GO:0017004">
    <property type="term" value="P:cytochrome complex assembly"/>
    <property type="evidence" value="ECO:0007669"/>
    <property type="project" value="UniProtKB-KW"/>
</dbReference>
<dbReference type="EMBL" id="CADIJQ010000003">
    <property type="protein sequence ID" value="CAB3701957.1"/>
    <property type="molecule type" value="Genomic_DNA"/>
</dbReference>
<evidence type="ECO:0000256" key="6">
    <source>
        <dbReference type="ARBA" id="ARBA00022748"/>
    </source>
</evidence>
<feature type="transmembrane region" description="Helical" evidence="9">
    <location>
        <begin position="229"/>
        <end position="251"/>
    </location>
</feature>
<organism evidence="12 13">
    <name type="scientific">Achromobacter kerstersii</name>
    <dbReference type="NCBI Taxonomy" id="1353890"/>
    <lineage>
        <taxon>Bacteria</taxon>
        <taxon>Pseudomonadati</taxon>
        <taxon>Pseudomonadota</taxon>
        <taxon>Betaproteobacteria</taxon>
        <taxon>Burkholderiales</taxon>
        <taxon>Alcaligenaceae</taxon>
        <taxon>Achromobacter</taxon>
    </lineage>
</organism>
<comment type="subcellular location">
    <subcellularLocation>
        <location evidence="9">Cell inner membrane</location>
    </subcellularLocation>
    <subcellularLocation>
        <location evidence="2">Membrane</location>
        <topology evidence="2">Multi-pass membrane protein</topology>
    </subcellularLocation>
</comment>
<evidence type="ECO:0000256" key="10">
    <source>
        <dbReference type="SAM" id="MobiDB-lite"/>
    </source>
</evidence>
<feature type="region of interest" description="Disordered" evidence="10">
    <location>
        <begin position="1"/>
        <end position="24"/>
    </location>
</feature>
<dbReference type="Proteomes" id="UP000494269">
    <property type="component" value="Unassembled WGS sequence"/>
</dbReference>
<feature type="transmembrane region" description="Helical" evidence="9">
    <location>
        <begin position="124"/>
        <end position="144"/>
    </location>
</feature>
<keyword evidence="9" id="KW-0813">Transport</keyword>
<dbReference type="InterPro" id="IPR003557">
    <property type="entry name" value="Cyt_c_biogenesis_CcmC"/>
</dbReference>
<dbReference type="AlphaFoldDB" id="A0A6S7A295"/>
<evidence type="ECO:0000259" key="11">
    <source>
        <dbReference type="Pfam" id="PF01578"/>
    </source>
</evidence>
<keyword evidence="6 9" id="KW-0201">Cytochrome c-type biogenesis</keyword>
<dbReference type="NCBIfam" id="TIGR01191">
    <property type="entry name" value="ccmC"/>
    <property type="match status" value="1"/>
</dbReference>
<protein>
    <recommendedName>
        <fullName evidence="4 9">Heme exporter protein C</fullName>
    </recommendedName>
    <alternativeName>
        <fullName evidence="9">Cytochrome c-type biogenesis protein</fullName>
    </alternativeName>
</protein>
<evidence type="ECO:0000256" key="1">
    <source>
        <dbReference type="ARBA" id="ARBA00002442"/>
    </source>
</evidence>
<feature type="transmembrane region" description="Helical" evidence="9">
    <location>
        <begin position="85"/>
        <end position="112"/>
    </location>
</feature>
<evidence type="ECO:0000256" key="7">
    <source>
        <dbReference type="ARBA" id="ARBA00022989"/>
    </source>
</evidence>
<evidence type="ECO:0000256" key="8">
    <source>
        <dbReference type="ARBA" id="ARBA00023136"/>
    </source>
</evidence>
<dbReference type="PANTHER" id="PTHR30071:SF1">
    <property type="entry name" value="CYTOCHROME B_B6 PROTEIN-RELATED"/>
    <property type="match status" value="1"/>
</dbReference>
<sequence length="273" mass="29443">MQKLPAFHSPQPSPGSMSPSLPGSAHAAASGSGWMRYASPAVFYPLAGRLIPLLALAAALFAAAGLVVGLAVAPTDSQQGEVYRILFIHVAAAWMSMFLYLVMAGYAALGLIYNTRLSFMMMRALAPTGALFTFLTLWTGALWGKPTWGAWWVWDARLTSELILLFLYLGFMALQAATDDIRRADRGGAILLLAGVVNVPIIYFSVRWWSTLHQGASINLTAAPSMARIMVTAMLLMVAAFWLYSAAVALARVRGIIAEREPGVLHANAKEAR</sequence>
<gene>
    <name evidence="9 12" type="primary">ccmC</name>
    <name evidence="12" type="ORF">LMG3441_02615</name>
</gene>
<dbReference type="GO" id="GO:0015232">
    <property type="term" value="F:heme transmembrane transporter activity"/>
    <property type="evidence" value="ECO:0007669"/>
    <property type="project" value="InterPro"/>
</dbReference>
<accession>A0A6S7A295</accession>
<evidence type="ECO:0000256" key="9">
    <source>
        <dbReference type="RuleBase" id="RU364092"/>
    </source>
</evidence>
<evidence type="ECO:0000313" key="13">
    <source>
        <dbReference type="Proteomes" id="UP000494269"/>
    </source>
</evidence>
<feature type="transmembrane region" description="Helical" evidence="9">
    <location>
        <begin position="156"/>
        <end position="177"/>
    </location>
</feature>
<dbReference type="PRINTS" id="PR01386">
    <property type="entry name" value="CCMCBIOGNSIS"/>
</dbReference>
<reference evidence="12 13" key="1">
    <citation type="submission" date="2020-04" db="EMBL/GenBank/DDBJ databases">
        <authorList>
            <person name="De Canck E."/>
        </authorList>
    </citation>
    <scope>NUCLEOTIDE SEQUENCE [LARGE SCALE GENOMIC DNA]</scope>
    <source>
        <strain evidence="12 13">LMG 3441</strain>
    </source>
</reference>
<dbReference type="GO" id="GO:0020037">
    <property type="term" value="F:heme binding"/>
    <property type="evidence" value="ECO:0007669"/>
    <property type="project" value="InterPro"/>
</dbReference>
<dbReference type="InterPro" id="IPR045062">
    <property type="entry name" value="Cyt_c_biogenesis_CcsA/CcmC"/>
</dbReference>
<keyword evidence="9" id="KW-1003">Cell membrane</keyword>
<evidence type="ECO:0000256" key="3">
    <source>
        <dbReference type="ARBA" id="ARBA00005840"/>
    </source>
</evidence>
<feature type="domain" description="Cytochrome c assembly protein" evidence="11">
    <location>
        <begin position="36"/>
        <end position="213"/>
    </location>
</feature>
<proteinExistence type="inferred from homology"/>
<evidence type="ECO:0000256" key="4">
    <source>
        <dbReference type="ARBA" id="ARBA00016463"/>
    </source>
</evidence>
<evidence type="ECO:0000313" key="12">
    <source>
        <dbReference type="EMBL" id="CAB3701957.1"/>
    </source>
</evidence>
<comment type="function">
    <text evidence="1 9">Required for the export of heme to the periplasm for the biogenesis of c-type cytochromes.</text>
</comment>
<keyword evidence="8 9" id="KW-0472">Membrane</keyword>
<dbReference type="Pfam" id="PF01578">
    <property type="entry name" value="Cytochrom_C_asm"/>
    <property type="match status" value="1"/>
</dbReference>
<evidence type="ECO:0000256" key="2">
    <source>
        <dbReference type="ARBA" id="ARBA00004141"/>
    </source>
</evidence>
<dbReference type="GO" id="GO:0005886">
    <property type="term" value="C:plasma membrane"/>
    <property type="evidence" value="ECO:0007669"/>
    <property type="project" value="UniProtKB-SubCell"/>
</dbReference>
<comment type="similarity">
    <text evidence="3 9">Belongs to the CcmC/CycZ/HelC family.</text>
</comment>
<evidence type="ECO:0000256" key="5">
    <source>
        <dbReference type="ARBA" id="ARBA00022692"/>
    </source>
</evidence>
<dbReference type="PANTHER" id="PTHR30071">
    <property type="entry name" value="HEME EXPORTER PROTEIN C"/>
    <property type="match status" value="1"/>
</dbReference>
<keyword evidence="9" id="KW-0997">Cell inner membrane</keyword>
<keyword evidence="7 9" id="KW-1133">Transmembrane helix</keyword>